<evidence type="ECO:0000313" key="2">
    <source>
        <dbReference type="EMBL" id="SEN42913.1"/>
    </source>
</evidence>
<sequence>MSKKNKDTVSDWSKAINDSFTQQRKVDEMLQPSKLQIRYLTGFAKNIYDYAQLMNNASEMAHQKLITFELAQQIMDTQGKNILKDIEYLQGYLKDDGKED</sequence>
<evidence type="ECO:0000313" key="1">
    <source>
        <dbReference type="EMBL" id="QWU14212.1"/>
    </source>
</evidence>
<dbReference type="Proteomes" id="UP000683429">
    <property type="component" value="Chromosome"/>
</dbReference>
<dbReference type="Proteomes" id="UP000198809">
    <property type="component" value="Unassembled WGS sequence"/>
</dbReference>
<evidence type="ECO:0000313" key="3">
    <source>
        <dbReference type="Proteomes" id="UP000198809"/>
    </source>
</evidence>
<dbReference type="RefSeq" id="WP_036588030.1">
    <property type="nucleotide sequence ID" value="NZ_CP076607.1"/>
</dbReference>
<name>A0A1H8GG21_9BACL</name>
<proteinExistence type="predicted"/>
<reference evidence="1 4" key="2">
    <citation type="submission" date="2021-06" db="EMBL/GenBank/DDBJ databases">
        <title>Whole genome sequence of Paenibacillus sophorae DSM23020 for comparative genomics.</title>
        <authorList>
            <person name="Kim M.-J."/>
            <person name="Lee G."/>
            <person name="Shin J.-H."/>
        </authorList>
    </citation>
    <scope>NUCLEOTIDE SEQUENCE [LARGE SCALE GENOMIC DNA]</scope>
    <source>
        <strain evidence="1 4">DSM 23020</strain>
    </source>
</reference>
<organism evidence="2 3">
    <name type="scientific">Paenibacillus sophorae</name>
    <dbReference type="NCBI Taxonomy" id="1333845"/>
    <lineage>
        <taxon>Bacteria</taxon>
        <taxon>Bacillati</taxon>
        <taxon>Bacillota</taxon>
        <taxon>Bacilli</taxon>
        <taxon>Bacillales</taxon>
        <taxon>Paenibacillaceae</taxon>
        <taxon>Paenibacillus</taxon>
    </lineage>
</organism>
<protein>
    <submittedName>
        <fullName evidence="2">Uncharacterized protein</fullName>
    </submittedName>
</protein>
<gene>
    <name evidence="1" type="ORF">KP014_20075</name>
    <name evidence="2" type="ORF">SAMN04487895_101501</name>
</gene>
<evidence type="ECO:0000313" key="4">
    <source>
        <dbReference type="Proteomes" id="UP000683429"/>
    </source>
</evidence>
<dbReference type="STRING" id="1333845.SAMN04487895_101501"/>
<dbReference type="AlphaFoldDB" id="A0A1H8GG21"/>
<keyword evidence="4" id="KW-1185">Reference proteome</keyword>
<reference evidence="2 3" key="1">
    <citation type="submission" date="2016-10" db="EMBL/GenBank/DDBJ databases">
        <authorList>
            <person name="de Groot N.N."/>
        </authorList>
    </citation>
    <scope>NUCLEOTIDE SEQUENCE [LARGE SCALE GENOMIC DNA]</scope>
    <source>
        <strain evidence="2 3">CGMCC 1.10238</strain>
    </source>
</reference>
<dbReference type="OrthoDB" id="9857655at2"/>
<dbReference type="EMBL" id="FODH01000001">
    <property type="protein sequence ID" value="SEN42913.1"/>
    <property type="molecule type" value="Genomic_DNA"/>
</dbReference>
<dbReference type="EMBL" id="CP076607">
    <property type="protein sequence ID" value="QWU14212.1"/>
    <property type="molecule type" value="Genomic_DNA"/>
</dbReference>
<accession>A0A1H8GG21</accession>